<dbReference type="Pfam" id="PF00486">
    <property type="entry name" value="Trans_reg_C"/>
    <property type="match status" value="1"/>
</dbReference>
<feature type="modified residue" description="4-aspartylphosphate" evidence="2">
    <location>
        <position position="51"/>
    </location>
</feature>
<evidence type="ECO:0000313" key="7">
    <source>
        <dbReference type="Proteomes" id="UP000681075"/>
    </source>
</evidence>
<dbReference type="Proteomes" id="UP000681075">
    <property type="component" value="Unassembled WGS sequence"/>
</dbReference>
<evidence type="ECO:0000259" key="5">
    <source>
        <dbReference type="PROSITE" id="PS51755"/>
    </source>
</evidence>
<gene>
    <name evidence="6" type="ORF">TMPK1_23350</name>
</gene>
<feature type="DNA-binding region" description="OmpR/PhoB-type" evidence="3">
    <location>
        <begin position="124"/>
        <end position="222"/>
    </location>
</feature>
<dbReference type="PROSITE" id="PS50110">
    <property type="entry name" value="RESPONSE_REGULATORY"/>
    <property type="match status" value="1"/>
</dbReference>
<reference evidence="6" key="1">
    <citation type="submission" date="2021-02" db="EMBL/GenBank/DDBJ databases">
        <title>Genome sequence of Rhodospirillales sp. strain TMPK1 isolated from soil.</title>
        <authorList>
            <person name="Nakai R."/>
            <person name="Kusada H."/>
            <person name="Tamaki H."/>
        </authorList>
    </citation>
    <scope>NUCLEOTIDE SEQUENCE</scope>
    <source>
        <strain evidence="6">TMPK1</strain>
    </source>
</reference>
<dbReference type="InterPro" id="IPR036388">
    <property type="entry name" value="WH-like_DNA-bd_sf"/>
</dbReference>
<name>A0A8S8X8C0_9PROT</name>
<keyword evidence="2" id="KW-0597">Phosphoprotein</keyword>
<dbReference type="EMBL" id="BOPV01000001">
    <property type="protein sequence ID" value="GIL40098.1"/>
    <property type="molecule type" value="Genomic_DNA"/>
</dbReference>
<dbReference type="RefSeq" id="WP_420243207.1">
    <property type="nucleotide sequence ID" value="NZ_BOPV01000001.1"/>
</dbReference>
<protein>
    <submittedName>
        <fullName evidence="6">DNA-binding response regulator</fullName>
    </submittedName>
</protein>
<dbReference type="InterPro" id="IPR001789">
    <property type="entry name" value="Sig_transdc_resp-reg_receiver"/>
</dbReference>
<dbReference type="Pfam" id="PF00072">
    <property type="entry name" value="Response_reg"/>
    <property type="match status" value="1"/>
</dbReference>
<keyword evidence="7" id="KW-1185">Reference proteome</keyword>
<evidence type="ECO:0000256" key="1">
    <source>
        <dbReference type="ARBA" id="ARBA00023125"/>
    </source>
</evidence>
<dbReference type="CDD" id="cd00383">
    <property type="entry name" value="trans_reg_C"/>
    <property type="match status" value="1"/>
</dbReference>
<evidence type="ECO:0000259" key="4">
    <source>
        <dbReference type="PROSITE" id="PS50110"/>
    </source>
</evidence>
<organism evidence="6 7">
    <name type="scientific">Roseiterribacter gracilis</name>
    <dbReference type="NCBI Taxonomy" id="2812848"/>
    <lineage>
        <taxon>Bacteria</taxon>
        <taxon>Pseudomonadati</taxon>
        <taxon>Pseudomonadota</taxon>
        <taxon>Alphaproteobacteria</taxon>
        <taxon>Rhodospirillales</taxon>
        <taxon>Roseiterribacteraceae</taxon>
        <taxon>Roseiterribacter</taxon>
    </lineage>
</organism>
<dbReference type="InterPro" id="IPR039420">
    <property type="entry name" value="WalR-like"/>
</dbReference>
<dbReference type="GO" id="GO:0006355">
    <property type="term" value="P:regulation of DNA-templated transcription"/>
    <property type="evidence" value="ECO:0007669"/>
    <property type="project" value="InterPro"/>
</dbReference>
<dbReference type="Gene3D" id="6.10.250.690">
    <property type="match status" value="1"/>
</dbReference>
<proteinExistence type="predicted"/>
<dbReference type="PROSITE" id="PS51755">
    <property type="entry name" value="OMPR_PHOB"/>
    <property type="match status" value="1"/>
</dbReference>
<dbReference type="AlphaFoldDB" id="A0A8S8X8C0"/>
<dbReference type="GO" id="GO:0005829">
    <property type="term" value="C:cytosol"/>
    <property type="evidence" value="ECO:0007669"/>
    <property type="project" value="TreeGrafter"/>
</dbReference>
<accession>A0A8S8X8C0</accession>
<dbReference type="InterPro" id="IPR011006">
    <property type="entry name" value="CheY-like_superfamily"/>
</dbReference>
<sequence>MRLLLLEDESEVATLAAGNLRKSGFTVDAVRLIDEARNMLRGHRYDLLLVDLRLPDGDGTTLIAELREAGDAIPIICVTGLDAVPDRIRGLEMGADDYVVKPVVHEELVARIRAVLRRPSTTQPRKVEVGGVGFDPGTREVTVRERPLVVPRRELAILELLIQREGRVVQRDAVESAVYGADEEVQPNTIETHVSRLRKRLGEAGADIAIHGIRGLGYMLEAKPAA</sequence>
<dbReference type="Gene3D" id="3.40.50.2300">
    <property type="match status" value="1"/>
</dbReference>
<evidence type="ECO:0000256" key="2">
    <source>
        <dbReference type="PROSITE-ProRule" id="PRU00169"/>
    </source>
</evidence>
<dbReference type="GO" id="GO:0032993">
    <property type="term" value="C:protein-DNA complex"/>
    <property type="evidence" value="ECO:0007669"/>
    <property type="project" value="TreeGrafter"/>
</dbReference>
<comment type="caution">
    <text evidence="6">The sequence shown here is derived from an EMBL/GenBank/DDBJ whole genome shotgun (WGS) entry which is preliminary data.</text>
</comment>
<feature type="domain" description="OmpR/PhoB-type" evidence="5">
    <location>
        <begin position="124"/>
        <end position="222"/>
    </location>
</feature>
<dbReference type="SMART" id="SM00862">
    <property type="entry name" value="Trans_reg_C"/>
    <property type="match status" value="1"/>
</dbReference>
<dbReference type="PANTHER" id="PTHR48111">
    <property type="entry name" value="REGULATOR OF RPOS"/>
    <property type="match status" value="1"/>
</dbReference>
<dbReference type="PANTHER" id="PTHR48111:SF36">
    <property type="entry name" value="TRANSCRIPTIONAL REGULATORY PROTEIN CUTR"/>
    <property type="match status" value="1"/>
</dbReference>
<dbReference type="GO" id="GO:0000156">
    <property type="term" value="F:phosphorelay response regulator activity"/>
    <property type="evidence" value="ECO:0007669"/>
    <property type="project" value="TreeGrafter"/>
</dbReference>
<dbReference type="GO" id="GO:0000976">
    <property type="term" value="F:transcription cis-regulatory region binding"/>
    <property type="evidence" value="ECO:0007669"/>
    <property type="project" value="TreeGrafter"/>
</dbReference>
<dbReference type="Gene3D" id="1.10.10.10">
    <property type="entry name" value="Winged helix-like DNA-binding domain superfamily/Winged helix DNA-binding domain"/>
    <property type="match status" value="1"/>
</dbReference>
<evidence type="ECO:0000256" key="3">
    <source>
        <dbReference type="PROSITE-ProRule" id="PRU01091"/>
    </source>
</evidence>
<feature type="domain" description="Response regulatory" evidence="4">
    <location>
        <begin position="2"/>
        <end position="116"/>
    </location>
</feature>
<dbReference type="SUPFAM" id="SSF52172">
    <property type="entry name" value="CheY-like"/>
    <property type="match status" value="1"/>
</dbReference>
<dbReference type="InterPro" id="IPR001867">
    <property type="entry name" value="OmpR/PhoB-type_DNA-bd"/>
</dbReference>
<evidence type="ECO:0000313" key="6">
    <source>
        <dbReference type="EMBL" id="GIL40098.1"/>
    </source>
</evidence>
<keyword evidence="1 3" id="KW-0238">DNA-binding</keyword>
<dbReference type="SMART" id="SM00448">
    <property type="entry name" value="REC"/>
    <property type="match status" value="1"/>
</dbReference>